<keyword evidence="3" id="KW-0812">Transmembrane</keyword>
<dbReference type="InterPro" id="IPR043128">
    <property type="entry name" value="Rev_trsase/Diguanyl_cyclase"/>
</dbReference>
<comment type="caution">
    <text evidence="5">The sequence shown here is derived from an EMBL/GenBank/DDBJ whole genome shotgun (WGS) entry which is preliminary data.</text>
</comment>
<dbReference type="GO" id="GO:0052621">
    <property type="term" value="F:diguanylate cyclase activity"/>
    <property type="evidence" value="ECO:0007669"/>
    <property type="project" value="UniProtKB-EC"/>
</dbReference>
<reference evidence="6" key="1">
    <citation type="submission" date="2017-09" db="EMBL/GenBank/DDBJ databases">
        <title>FDA dAtabase for Regulatory Grade micrObial Sequences (FDA-ARGOS): Supporting development and validation of Infectious Disease Dx tests.</title>
        <authorList>
            <person name="Minogue T."/>
            <person name="Wolcott M."/>
            <person name="Wasieloski L."/>
            <person name="Aguilar W."/>
            <person name="Moore D."/>
            <person name="Tallon L."/>
            <person name="Sadzewicz L."/>
            <person name="Ott S."/>
            <person name="Zhao X."/>
            <person name="Nagaraj S."/>
            <person name="Vavikolanu K."/>
            <person name="Aluvathingal J."/>
            <person name="Nadendla S."/>
            <person name="Sichtig H."/>
        </authorList>
    </citation>
    <scope>NUCLEOTIDE SEQUENCE [LARGE SCALE GENOMIC DNA]</scope>
    <source>
        <strain evidence="6">FDAARGOS_394</strain>
    </source>
</reference>
<dbReference type="EC" id="2.7.7.65" evidence="1"/>
<evidence type="ECO:0000256" key="3">
    <source>
        <dbReference type="SAM" id="Phobius"/>
    </source>
</evidence>
<feature type="domain" description="GGDEF" evidence="4">
    <location>
        <begin position="283"/>
        <end position="415"/>
    </location>
</feature>
<dbReference type="InterPro" id="IPR000160">
    <property type="entry name" value="GGDEF_dom"/>
</dbReference>
<dbReference type="PANTHER" id="PTHR45138">
    <property type="entry name" value="REGULATORY COMPONENTS OF SENSORY TRANSDUCTION SYSTEM"/>
    <property type="match status" value="1"/>
</dbReference>
<dbReference type="GeneID" id="80801364"/>
<evidence type="ECO:0000313" key="5">
    <source>
        <dbReference type="EMBL" id="PEH89247.1"/>
    </source>
</evidence>
<evidence type="ECO:0000256" key="1">
    <source>
        <dbReference type="ARBA" id="ARBA00012528"/>
    </source>
</evidence>
<dbReference type="FunFam" id="3.30.70.270:FF:000001">
    <property type="entry name" value="Diguanylate cyclase domain protein"/>
    <property type="match status" value="1"/>
</dbReference>
<organism evidence="5 6">
    <name type="scientific">Comamonas terrigena</name>
    <dbReference type="NCBI Taxonomy" id="32013"/>
    <lineage>
        <taxon>Bacteria</taxon>
        <taxon>Pseudomonadati</taxon>
        <taxon>Pseudomonadota</taxon>
        <taxon>Betaproteobacteria</taxon>
        <taxon>Burkholderiales</taxon>
        <taxon>Comamonadaceae</taxon>
        <taxon>Comamonas</taxon>
    </lineage>
</organism>
<evidence type="ECO:0000259" key="4">
    <source>
        <dbReference type="PROSITE" id="PS50887"/>
    </source>
</evidence>
<dbReference type="Gene3D" id="6.10.340.10">
    <property type="match status" value="1"/>
</dbReference>
<feature type="transmembrane region" description="Helical" evidence="3">
    <location>
        <begin position="20"/>
        <end position="38"/>
    </location>
</feature>
<dbReference type="STRING" id="1219032.GCA_001515545_01271"/>
<protein>
    <recommendedName>
        <fullName evidence="1">diguanylate cyclase</fullName>
        <ecNumber evidence="1">2.7.7.65</ecNumber>
    </recommendedName>
</protein>
<evidence type="ECO:0000256" key="2">
    <source>
        <dbReference type="ARBA" id="ARBA00034247"/>
    </source>
</evidence>
<dbReference type="CDD" id="cd01949">
    <property type="entry name" value="GGDEF"/>
    <property type="match status" value="1"/>
</dbReference>
<dbReference type="InterPro" id="IPR029787">
    <property type="entry name" value="Nucleotide_cyclase"/>
</dbReference>
<feature type="transmembrane region" description="Helical" evidence="3">
    <location>
        <begin position="152"/>
        <end position="171"/>
    </location>
</feature>
<dbReference type="Proteomes" id="UP000220246">
    <property type="component" value="Unassembled WGS sequence"/>
</dbReference>
<dbReference type="NCBIfam" id="TIGR00254">
    <property type="entry name" value="GGDEF"/>
    <property type="match status" value="1"/>
</dbReference>
<dbReference type="Pfam" id="PF00990">
    <property type="entry name" value="GGDEF"/>
    <property type="match status" value="1"/>
</dbReference>
<dbReference type="InterPro" id="IPR050469">
    <property type="entry name" value="Diguanylate_Cyclase"/>
</dbReference>
<dbReference type="SMART" id="SM00267">
    <property type="entry name" value="GGDEF"/>
    <property type="match status" value="1"/>
</dbReference>
<name>A0A2A7UVH6_COMTR</name>
<evidence type="ECO:0000313" key="6">
    <source>
        <dbReference type="Proteomes" id="UP000220246"/>
    </source>
</evidence>
<dbReference type="RefSeq" id="WP_066534555.1">
    <property type="nucleotide sequence ID" value="NZ_DALZQJ010000007.1"/>
</dbReference>
<dbReference type="Gene3D" id="3.30.70.270">
    <property type="match status" value="1"/>
</dbReference>
<dbReference type="PANTHER" id="PTHR45138:SF9">
    <property type="entry name" value="DIGUANYLATE CYCLASE DGCM-RELATED"/>
    <property type="match status" value="1"/>
</dbReference>
<proteinExistence type="predicted"/>
<dbReference type="PROSITE" id="PS50887">
    <property type="entry name" value="GGDEF"/>
    <property type="match status" value="1"/>
</dbReference>
<dbReference type="EMBL" id="PDEA01000001">
    <property type="protein sequence ID" value="PEH89247.1"/>
    <property type="molecule type" value="Genomic_DNA"/>
</dbReference>
<sequence length="415" mass="46312">MSSADTTRFRSISTLLIQRIVWLSLGCMLALGGLHAWIEFRHEQASFERSMRLLADNSMRNLSMALWDIDPRAVREQVDWMGALPEVAQVQVQALATGETFSSGRNVRDVPATVTVQIMPPDGQAIALGVLEIWADPQYFLSTMAQSTLRVTFGYALFTLLICVMVAWVLGRELRQPLSQIAHFAAGLKPNALSKPLQLQRPQRAQSDEIDLVVQGFLQLQGDVRSHIDNLDGLVADRTQKLEVLVDEVKRLSLTDALTGCFNRRALDERLPSELERSLRYGRPLSLVFVDIDHFKAINDQHGHGVGDIVLREVALRLQTHLRSQVDWVARYGGEEFLLVMPETTAREALESAQRLADFVRTGPVLAQGVALQVTASFGIAQLRGRETLCSLLERADSMLYQAKADGRNCIRMAL</sequence>
<comment type="catalytic activity">
    <reaction evidence="2">
        <text>2 GTP = 3',3'-c-di-GMP + 2 diphosphate</text>
        <dbReference type="Rhea" id="RHEA:24898"/>
        <dbReference type="ChEBI" id="CHEBI:33019"/>
        <dbReference type="ChEBI" id="CHEBI:37565"/>
        <dbReference type="ChEBI" id="CHEBI:58805"/>
        <dbReference type="EC" id="2.7.7.65"/>
    </reaction>
</comment>
<dbReference type="SUPFAM" id="SSF55073">
    <property type="entry name" value="Nucleotide cyclase"/>
    <property type="match status" value="1"/>
</dbReference>
<keyword evidence="3" id="KW-0472">Membrane</keyword>
<keyword evidence="3" id="KW-1133">Transmembrane helix</keyword>
<keyword evidence="6" id="KW-1185">Reference proteome</keyword>
<gene>
    <name evidence="5" type="ORF">CRM82_12145</name>
</gene>
<dbReference type="AlphaFoldDB" id="A0A2A7UVH6"/>
<accession>A0A2A7UVH6</accession>
<dbReference type="OrthoDB" id="9813903at2"/>